<organism evidence="3 4">
    <name type="scientific">Roseateles paludis</name>
    <dbReference type="NCBI Taxonomy" id="3145238"/>
    <lineage>
        <taxon>Bacteria</taxon>
        <taxon>Pseudomonadati</taxon>
        <taxon>Pseudomonadota</taxon>
        <taxon>Betaproteobacteria</taxon>
        <taxon>Burkholderiales</taxon>
        <taxon>Sphaerotilaceae</taxon>
        <taxon>Roseateles</taxon>
    </lineage>
</organism>
<feature type="compositionally biased region" description="Basic and acidic residues" evidence="1">
    <location>
        <begin position="611"/>
        <end position="653"/>
    </location>
</feature>
<accession>A0ABV0G6P0</accession>
<sequence>MTTVTPSVAHRSTGSATRNVTLTRAMWRAVAFSLLMALGQAGRAQADEPKDPPTRAGRVAAVLGDAWLFDADTREWQRLVRNQTVGEGDRLRTDERARVSVRVGSTSLWIDERSDVELTQLDEDRTLISIERGDVALRLRTTEAVQETRLRTREGTLGAETAGLYRVEQLDRGTKAYAFQGRLRFDWQRAAEATPLWLAEGEQVEFWWPGGPRAERSRLYADAFSDWVLAESRAEGDWQVARYVSPEMTGAEDLDRHGRWETAPEWGTVWIPSVVVPNWAPYRFGHWAWTRHWGWTWVDDAPWGFAPFHYGRWVIWGGRWCWAPGSYVHRPVYAPALVGWVGTGGVSVSITLGSRAAPPRVGWYPLAPREVYVPTYRHSPRYEYRVNDRPDWRAARDPIPPGRPHLYREQPAAVSVVPRPGVGHGFEPLPRGQDDGWRGAKPLPGAPSRGEFSAMLPPRPAQPQPAGAMREPGPDIGWRSDGGRPRRERGPDRDGFNPPGPTRPQPLPQAGQPQVPQGIGMGQGAEPERRVPRAPAAPFNPATGQPVTSAPQMQAQPPAQAQNPGLPVGGEEALRRQQWEQRQREQQQQQQQQVPHTQMSPAPMQIQQQRAAEEQRQQAEQQARQREQMQREQFQREQMQRDQQQRQQLDELQRQQQQLQQQQQRQRDEQARREAWGSGGQGQQPGLGGFQRPQQPQPQMQTQMPTQMPPQSTQRGFEPPRPMPQPQAQPERRNDEGATRRNGGMRGDKERERMQER</sequence>
<proteinExistence type="predicted"/>
<keyword evidence="2" id="KW-0732">Signal</keyword>
<evidence type="ECO:0000313" key="3">
    <source>
        <dbReference type="EMBL" id="MEO3693408.1"/>
    </source>
</evidence>
<evidence type="ECO:0000313" key="4">
    <source>
        <dbReference type="Proteomes" id="UP001495147"/>
    </source>
</evidence>
<feature type="compositionally biased region" description="Basic and acidic residues" evidence="1">
    <location>
        <begin position="730"/>
        <end position="739"/>
    </location>
</feature>
<feature type="compositionally biased region" description="Basic and acidic residues" evidence="1">
    <location>
        <begin position="665"/>
        <end position="675"/>
    </location>
</feature>
<feature type="compositionally biased region" description="Low complexity" evidence="1">
    <location>
        <begin position="550"/>
        <end position="564"/>
    </location>
</feature>
<dbReference type="Pfam" id="PF20245">
    <property type="entry name" value="DUF6600"/>
    <property type="match status" value="1"/>
</dbReference>
<gene>
    <name evidence="3" type="ORF">ABDJ85_18195</name>
</gene>
<dbReference type="Proteomes" id="UP001495147">
    <property type="component" value="Unassembled WGS sequence"/>
</dbReference>
<keyword evidence="4" id="KW-1185">Reference proteome</keyword>
<feature type="compositionally biased region" description="Low complexity" evidence="1">
    <location>
        <begin position="690"/>
        <end position="714"/>
    </location>
</feature>
<feature type="compositionally biased region" description="Basic and acidic residues" evidence="1">
    <location>
        <begin position="572"/>
        <end position="585"/>
    </location>
</feature>
<protein>
    <submittedName>
        <fullName evidence="3">DUF6600 domain-containing protein</fullName>
    </submittedName>
</protein>
<dbReference type="InterPro" id="IPR046535">
    <property type="entry name" value="DUF6600"/>
</dbReference>
<feature type="chain" id="PRO_5046553309" evidence="2">
    <location>
        <begin position="47"/>
        <end position="757"/>
    </location>
</feature>
<name>A0ABV0G6P0_9BURK</name>
<feature type="compositionally biased region" description="Pro residues" evidence="1">
    <location>
        <begin position="498"/>
        <end position="507"/>
    </location>
</feature>
<dbReference type="RefSeq" id="WP_347706225.1">
    <property type="nucleotide sequence ID" value="NZ_JBDPZD010000007.1"/>
</dbReference>
<feature type="signal peptide" evidence="2">
    <location>
        <begin position="1"/>
        <end position="46"/>
    </location>
</feature>
<comment type="caution">
    <text evidence="3">The sequence shown here is derived from an EMBL/GenBank/DDBJ whole genome shotgun (WGS) entry which is preliminary data.</text>
</comment>
<reference evidence="3 4" key="1">
    <citation type="submission" date="2024-05" db="EMBL/GenBank/DDBJ databases">
        <title>Roseateles sp. DJS-2-20 16S ribosomal RNA gene Genome sequencing and assembly.</title>
        <authorList>
            <person name="Woo H."/>
        </authorList>
    </citation>
    <scope>NUCLEOTIDE SEQUENCE [LARGE SCALE GENOMIC DNA]</scope>
    <source>
        <strain evidence="3 4">DJS-2-20</strain>
    </source>
</reference>
<evidence type="ECO:0000256" key="2">
    <source>
        <dbReference type="SAM" id="SignalP"/>
    </source>
</evidence>
<feature type="region of interest" description="Disordered" evidence="1">
    <location>
        <begin position="418"/>
        <end position="757"/>
    </location>
</feature>
<feature type="compositionally biased region" description="Basic and acidic residues" evidence="1">
    <location>
        <begin position="481"/>
        <end position="495"/>
    </location>
</feature>
<feature type="compositionally biased region" description="Low complexity" evidence="1">
    <location>
        <begin position="654"/>
        <end position="664"/>
    </location>
</feature>
<feature type="compositionally biased region" description="Gly residues" evidence="1">
    <location>
        <begin position="677"/>
        <end position="689"/>
    </location>
</feature>
<evidence type="ECO:0000256" key="1">
    <source>
        <dbReference type="SAM" id="MobiDB-lite"/>
    </source>
</evidence>
<feature type="compositionally biased region" description="Low complexity" evidence="1">
    <location>
        <begin position="533"/>
        <end position="542"/>
    </location>
</feature>
<feature type="compositionally biased region" description="Basic and acidic residues" evidence="1">
    <location>
        <begin position="746"/>
        <end position="757"/>
    </location>
</feature>
<dbReference type="EMBL" id="JBDPZD010000007">
    <property type="protein sequence ID" value="MEO3693408.1"/>
    <property type="molecule type" value="Genomic_DNA"/>
</dbReference>